<proteinExistence type="predicted"/>
<comment type="caution">
    <text evidence="1">The sequence shown here is derived from an EMBL/GenBank/DDBJ whole genome shotgun (WGS) entry which is preliminary data.</text>
</comment>
<protein>
    <submittedName>
        <fullName evidence="1">PD-(D/E)XK nuclease family protein</fullName>
    </submittedName>
</protein>
<gene>
    <name evidence="1" type="ORF">H9650_03130</name>
</gene>
<reference evidence="1 2" key="1">
    <citation type="submission" date="2020-08" db="EMBL/GenBank/DDBJ databases">
        <title>A Genomic Blueprint of the Chicken Gut Microbiome.</title>
        <authorList>
            <person name="Gilroy R."/>
            <person name="Ravi A."/>
            <person name="Getino M."/>
            <person name="Pursley I."/>
            <person name="Horton D.L."/>
            <person name="Alikhan N.-F."/>
            <person name="Baker D."/>
            <person name="Gharbi K."/>
            <person name="Hall N."/>
            <person name="Watson M."/>
            <person name="Adriaenssens E.M."/>
            <person name="Foster-Nyarko E."/>
            <person name="Jarju S."/>
            <person name="Secka A."/>
            <person name="Antonio M."/>
            <person name="Oren A."/>
            <person name="Chaudhuri R."/>
            <person name="La Ragione R.M."/>
            <person name="Hildebrand F."/>
            <person name="Pallen M.J."/>
        </authorList>
    </citation>
    <scope>NUCLEOTIDE SEQUENCE [LARGE SCALE GENOMIC DNA]</scope>
    <source>
        <strain evidence="1 2">Sa2BUA9</strain>
    </source>
</reference>
<dbReference type="Pfam" id="PF14281">
    <property type="entry name" value="PDDEXK_4"/>
    <property type="match status" value="1"/>
</dbReference>
<name>A0ABR8R5P4_9BACI</name>
<evidence type="ECO:0000313" key="2">
    <source>
        <dbReference type="Proteomes" id="UP000640786"/>
    </source>
</evidence>
<dbReference type="Proteomes" id="UP000640786">
    <property type="component" value="Unassembled WGS sequence"/>
</dbReference>
<dbReference type="InterPro" id="IPR029470">
    <property type="entry name" value="PDDEXK_4"/>
</dbReference>
<dbReference type="EMBL" id="JACSQO010000001">
    <property type="protein sequence ID" value="MBD7943099.1"/>
    <property type="molecule type" value="Genomic_DNA"/>
</dbReference>
<keyword evidence="2" id="KW-1185">Reference proteome</keyword>
<dbReference type="RefSeq" id="WP_144537472.1">
    <property type="nucleotide sequence ID" value="NZ_JACSQO010000001.1"/>
</dbReference>
<sequence>MKLELLLNEVKNIKGNHELIQRKTGGYYNIFEITNIAHDEVRICRFLYDLLNPKGSHYQGNIYLQLFIEHVLQLEIPLTEIEHVNVYREFLIENNRRIDLVIQTPNYFIPIEVKIFATDQENQCADYLKVAQNANVFYLTRFGEMPSDSSIIEKKHITPISFSLDIIKWLDKCLEHRDIIKVASIREVLFQFQSAIRNFTNQLEDEQEMEIKELLKTSSASMKSAVAIEKSLKGVKTDLLLRIFKGLEERIGLGKLHNTYDYEFNNMKKIETFYDVKGSTCPGISYLYKENVKPGVDIWFRLEIEDYLDAGFVVAKNSELTQQVLTEEEIKLHIPHLNPELLNWWAYWEHLPVDDANQVPNFKYLDDENLYFKLFDEWYFKEFINESMKRIELIFPYRK</sequence>
<accession>A0ABR8R5P4</accession>
<evidence type="ECO:0000313" key="1">
    <source>
        <dbReference type="EMBL" id="MBD7943099.1"/>
    </source>
</evidence>
<organism evidence="1 2">
    <name type="scientific">Psychrobacillus faecigallinarum</name>
    <dbReference type="NCBI Taxonomy" id="2762235"/>
    <lineage>
        <taxon>Bacteria</taxon>
        <taxon>Bacillati</taxon>
        <taxon>Bacillota</taxon>
        <taxon>Bacilli</taxon>
        <taxon>Bacillales</taxon>
        <taxon>Bacillaceae</taxon>
        <taxon>Psychrobacillus</taxon>
    </lineage>
</organism>